<dbReference type="Pfam" id="PF13367">
    <property type="entry name" value="PrsW-protease"/>
    <property type="match status" value="1"/>
</dbReference>
<feature type="transmembrane region" description="Helical" evidence="1">
    <location>
        <begin position="179"/>
        <end position="197"/>
    </location>
</feature>
<keyword evidence="1" id="KW-0812">Transmembrane</keyword>
<reference evidence="2" key="1">
    <citation type="journal article" date="2014" name="Front. Microbiol.">
        <title>High frequency of phylogenetically diverse reductive dehalogenase-homologous genes in deep subseafloor sedimentary metagenomes.</title>
        <authorList>
            <person name="Kawai M."/>
            <person name="Futagami T."/>
            <person name="Toyoda A."/>
            <person name="Takaki Y."/>
            <person name="Nishi S."/>
            <person name="Hori S."/>
            <person name="Arai W."/>
            <person name="Tsubouchi T."/>
            <person name="Morono Y."/>
            <person name="Uchiyama I."/>
            <person name="Ito T."/>
            <person name="Fujiyama A."/>
            <person name="Inagaki F."/>
            <person name="Takami H."/>
        </authorList>
    </citation>
    <scope>NUCLEOTIDE SEQUENCE</scope>
    <source>
        <strain evidence="2">Expedition CK06-06</strain>
    </source>
</reference>
<dbReference type="GO" id="GO:0008233">
    <property type="term" value="F:peptidase activity"/>
    <property type="evidence" value="ECO:0007669"/>
    <property type="project" value="InterPro"/>
</dbReference>
<dbReference type="InterPro" id="IPR026898">
    <property type="entry name" value="PrsW"/>
</dbReference>
<proteinExistence type="predicted"/>
<evidence type="ECO:0000313" key="2">
    <source>
        <dbReference type="EMBL" id="GAH88827.1"/>
    </source>
</evidence>
<keyword evidence="1" id="KW-1133">Transmembrane helix</keyword>
<feature type="transmembrane region" description="Helical" evidence="1">
    <location>
        <begin position="48"/>
        <end position="71"/>
    </location>
</feature>
<gene>
    <name evidence="2" type="ORF">S03H2_56634</name>
</gene>
<feature type="non-terminal residue" evidence="2">
    <location>
        <position position="252"/>
    </location>
</feature>
<name>X1J4B6_9ZZZZ</name>
<feature type="transmembrane region" description="Helical" evidence="1">
    <location>
        <begin position="130"/>
        <end position="150"/>
    </location>
</feature>
<evidence type="ECO:0000256" key="1">
    <source>
        <dbReference type="SAM" id="Phobius"/>
    </source>
</evidence>
<feature type="transmembrane region" description="Helical" evidence="1">
    <location>
        <begin position="229"/>
        <end position="250"/>
    </location>
</feature>
<feature type="non-terminal residue" evidence="2">
    <location>
        <position position="1"/>
    </location>
</feature>
<organism evidence="2">
    <name type="scientific">marine sediment metagenome</name>
    <dbReference type="NCBI Taxonomy" id="412755"/>
    <lineage>
        <taxon>unclassified sequences</taxon>
        <taxon>metagenomes</taxon>
        <taxon>ecological metagenomes</taxon>
    </lineage>
</organism>
<comment type="caution">
    <text evidence="2">The sequence shown here is derived from an EMBL/GenBank/DDBJ whole genome shotgun (WGS) entry which is preliminary data.</text>
</comment>
<keyword evidence="1" id="KW-0472">Membrane</keyword>
<sequence length="252" mass="27682">KEDDMLEQMLGFFLSWFASPSILGIGLAVVFGAIWLAGYWPPLFKKPWLWAVLAVSAFLSLAAVTFIQIPLQVWTGQALGRFWSQEVLMRWLLLAGIPQILYSGLVQEGSKLVPVVVWWWRKGRNIDPKLGLAIGAVAGAGLGVFEAVWVHNTIFATGWSWAAVQTGGFMALAGFWERFFAVAFHIAVSALAGYGLARGWGWQFYLLAAFLHASLNYSVVLLQSGILTIVYVEVYVAVVAILVTSVSLSLRA</sequence>
<evidence type="ECO:0008006" key="3">
    <source>
        <dbReference type="Google" id="ProtNLM"/>
    </source>
</evidence>
<dbReference type="AlphaFoldDB" id="X1J4B6"/>
<dbReference type="EMBL" id="BARU01036249">
    <property type="protein sequence ID" value="GAH88827.1"/>
    <property type="molecule type" value="Genomic_DNA"/>
</dbReference>
<accession>X1J4B6</accession>
<protein>
    <recommendedName>
        <fullName evidence="3">PrsW family intramembrane metalloprotease</fullName>
    </recommendedName>
</protein>
<feature type="transmembrane region" description="Helical" evidence="1">
    <location>
        <begin position="12"/>
        <end position="36"/>
    </location>
</feature>